<organism evidence="2 3">
    <name type="scientific">Paeniglutamicibacter cryotolerans</name>
    <dbReference type="NCBI Taxonomy" id="670079"/>
    <lineage>
        <taxon>Bacteria</taxon>
        <taxon>Bacillati</taxon>
        <taxon>Actinomycetota</taxon>
        <taxon>Actinomycetes</taxon>
        <taxon>Micrococcales</taxon>
        <taxon>Micrococcaceae</taxon>
        <taxon>Paeniglutamicibacter</taxon>
    </lineage>
</organism>
<dbReference type="InterPro" id="IPR005325">
    <property type="entry name" value="DUF308_memb"/>
</dbReference>
<dbReference type="RefSeq" id="WP_183510382.1">
    <property type="nucleotide sequence ID" value="NZ_BAABGK010000113.1"/>
</dbReference>
<feature type="transmembrane region" description="Helical" evidence="1">
    <location>
        <begin position="130"/>
        <end position="150"/>
    </location>
</feature>
<dbReference type="AlphaFoldDB" id="A0A839QGP8"/>
<name>A0A839QGP8_9MICC</name>
<keyword evidence="1" id="KW-0472">Membrane</keyword>
<evidence type="ECO:0000313" key="2">
    <source>
        <dbReference type="EMBL" id="MBB2995070.1"/>
    </source>
</evidence>
<comment type="caution">
    <text evidence="2">The sequence shown here is derived from an EMBL/GenBank/DDBJ whole genome shotgun (WGS) entry which is preliminary data.</text>
</comment>
<feature type="transmembrane region" description="Helical" evidence="1">
    <location>
        <begin position="12"/>
        <end position="34"/>
    </location>
</feature>
<dbReference type="GO" id="GO:0005886">
    <property type="term" value="C:plasma membrane"/>
    <property type="evidence" value="ECO:0007669"/>
    <property type="project" value="TreeGrafter"/>
</dbReference>
<accession>A0A839QGP8</accession>
<evidence type="ECO:0000313" key="3">
    <source>
        <dbReference type="Proteomes" id="UP000523000"/>
    </source>
</evidence>
<dbReference type="Proteomes" id="UP000523000">
    <property type="component" value="Unassembled WGS sequence"/>
</dbReference>
<gene>
    <name evidence="2" type="ORF">E9229_001261</name>
</gene>
<keyword evidence="1" id="KW-0812">Transmembrane</keyword>
<dbReference type="EMBL" id="JACHVS010000001">
    <property type="protein sequence ID" value="MBB2995070.1"/>
    <property type="molecule type" value="Genomic_DNA"/>
</dbReference>
<keyword evidence="3" id="KW-1185">Reference proteome</keyword>
<dbReference type="Pfam" id="PF03729">
    <property type="entry name" value="DUF308"/>
    <property type="match status" value="2"/>
</dbReference>
<feature type="transmembrane region" description="Helical" evidence="1">
    <location>
        <begin position="100"/>
        <end position="123"/>
    </location>
</feature>
<keyword evidence="1" id="KW-1133">Transmembrane helix</keyword>
<protein>
    <submittedName>
        <fullName evidence="2">Uncharacterized membrane protein HdeD (DUF308 family)</fullName>
    </submittedName>
</protein>
<dbReference type="InterPro" id="IPR052712">
    <property type="entry name" value="Acid_resist_chaperone_HdeD"/>
</dbReference>
<feature type="transmembrane region" description="Helical" evidence="1">
    <location>
        <begin position="40"/>
        <end position="61"/>
    </location>
</feature>
<dbReference type="PANTHER" id="PTHR34989:SF1">
    <property type="entry name" value="PROTEIN HDED"/>
    <property type="match status" value="1"/>
</dbReference>
<feature type="transmembrane region" description="Helical" evidence="1">
    <location>
        <begin position="156"/>
        <end position="176"/>
    </location>
</feature>
<sequence length="186" mass="19836">MIELVTIKPTKAAGNALIIRGVLAIIFAVLVLAWPKLSVATLVILFAIFIVLDGITEIIQWSTNRRLPGARRYSSWVLVAGIVSVLGGILAIIWPNVTAVILTLIIGWWALAIGVLQVVAALFLKKAFSLWWLGLLSGGVSIILGLVLVIFPGAGIMGFLILLAVFVALFGVVLVTDGVNTRKLAM</sequence>
<proteinExistence type="predicted"/>
<evidence type="ECO:0000256" key="1">
    <source>
        <dbReference type="SAM" id="Phobius"/>
    </source>
</evidence>
<reference evidence="2 3" key="1">
    <citation type="submission" date="2020-08" db="EMBL/GenBank/DDBJ databases">
        <title>Sequencing the genomes of 1000 actinobacteria strains.</title>
        <authorList>
            <person name="Klenk H.-P."/>
        </authorList>
    </citation>
    <scope>NUCLEOTIDE SEQUENCE [LARGE SCALE GENOMIC DNA]</scope>
    <source>
        <strain evidence="2 3">DSM 22826</strain>
    </source>
</reference>
<feature type="transmembrane region" description="Helical" evidence="1">
    <location>
        <begin position="73"/>
        <end position="94"/>
    </location>
</feature>
<dbReference type="PANTHER" id="PTHR34989">
    <property type="entry name" value="PROTEIN HDED"/>
    <property type="match status" value="1"/>
</dbReference>